<dbReference type="AlphaFoldDB" id="A0A917YFM2"/>
<protein>
    <submittedName>
        <fullName evidence="2">Uncharacterized protein</fullName>
    </submittedName>
</protein>
<accession>A0A917YFM2</accession>
<proteinExistence type="predicted"/>
<feature type="region of interest" description="Disordered" evidence="1">
    <location>
        <begin position="63"/>
        <end position="89"/>
    </location>
</feature>
<reference evidence="2 3" key="1">
    <citation type="journal article" date="2014" name="Int. J. Syst. Evol. Microbiol.">
        <title>Complete genome sequence of Corynebacterium casei LMG S-19264T (=DSM 44701T), isolated from a smear-ripened cheese.</title>
        <authorList>
            <consortium name="US DOE Joint Genome Institute (JGI-PGF)"/>
            <person name="Walter F."/>
            <person name="Albersmeier A."/>
            <person name="Kalinowski J."/>
            <person name="Ruckert C."/>
        </authorList>
    </citation>
    <scope>NUCLEOTIDE SEQUENCE [LARGE SCALE GENOMIC DNA]</scope>
    <source>
        <strain evidence="2 3">CGMCC 4.7111</strain>
    </source>
</reference>
<keyword evidence="3" id="KW-1185">Reference proteome</keyword>
<dbReference type="EMBL" id="BMMM01000022">
    <property type="protein sequence ID" value="GGN89394.1"/>
    <property type="molecule type" value="Genomic_DNA"/>
</dbReference>
<dbReference type="Proteomes" id="UP000600365">
    <property type="component" value="Unassembled WGS sequence"/>
</dbReference>
<name>A0A917YFM2_9ACTN</name>
<sequence length="111" mass="11176">MLSVSPLVVGLDTTVLLPGQAGAAVAHTAREAFATGLGPAKFTGAAIAAAGVDTALTLAPRRIESDDSGDQSCATYRKPPIPIRTGTGQLPLLNTHTDGDCWPCSASPSSC</sequence>
<evidence type="ECO:0000313" key="2">
    <source>
        <dbReference type="EMBL" id="GGN89394.1"/>
    </source>
</evidence>
<organism evidence="2 3">
    <name type="scientific">Streptomyces albiflavescens</name>
    <dbReference type="NCBI Taxonomy" id="1623582"/>
    <lineage>
        <taxon>Bacteria</taxon>
        <taxon>Bacillati</taxon>
        <taxon>Actinomycetota</taxon>
        <taxon>Actinomycetes</taxon>
        <taxon>Kitasatosporales</taxon>
        <taxon>Streptomycetaceae</taxon>
        <taxon>Streptomyces</taxon>
    </lineage>
</organism>
<evidence type="ECO:0000256" key="1">
    <source>
        <dbReference type="SAM" id="MobiDB-lite"/>
    </source>
</evidence>
<gene>
    <name evidence="2" type="ORF">GCM10011579_084190</name>
</gene>
<evidence type="ECO:0000313" key="3">
    <source>
        <dbReference type="Proteomes" id="UP000600365"/>
    </source>
</evidence>
<comment type="caution">
    <text evidence="2">The sequence shown here is derived from an EMBL/GenBank/DDBJ whole genome shotgun (WGS) entry which is preliminary data.</text>
</comment>